<sequence>MAMGKCLADHTSRLAKNNTATIVTLDAMLNMLCIGFSSNTYVRTVHPFVIIQLISVLGVSELFSLRVTFTPQGIDLLGIGKFSVDPSKPLGSLANALSDDAKVTLLDIAIILSR</sequence>
<keyword evidence="2" id="KW-1185">Reference proteome</keyword>
<accession>A0ABR4AAI9</accession>
<dbReference type="EMBL" id="JBEFKJ010000013">
    <property type="protein sequence ID" value="KAL2042785.1"/>
    <property type="molecule type" value="Genomic_DNA"/>
</dbReference>
<dbReference type="Proteomes" id="UP001590950">
    <property type="component" value="Unassembled WGS sequence"/>
</dbReference>
<proteinExistence type="predicted"/>
<protein>
    <submittedName>
        <fullName evidence="1">Uncharacterized protein</fullName>
    </submittedName>
</protein>
<evidence type="ECO:0000313" key="1">
    <source>
        <dbReference type="EMBL" id="KAL2042785.1"/>
    </source>
</evidence>
<reference evidence="1 2" key="1">
    <citation type="submission" date="2024-09" db="EMBL/GenBank/DDBJ databases">
        <title>Rethinking Asexuality: The Enigmatic Case of Functional Sexual Genes in Lepraria (Stereocaulaceae).</title>
        <authorList>
            <person name="Doellman M."/>
            <person name="Sun Y."/>
            <person name="Barcenas-Pena A."/>
            <person name="Lumbsch H.T."/>
            <person name="Grewe F."/>
        </authorList>
    </citation>
    <scope>NUCLEOTIDE SEQUENCE [LARGE SCALE GENOMIC DNA]</scope>
    <source>
        <strain evidence="1 2">Mercado 3170</strain>
    </source>
</reference>
<name>A0ABR4AAI9_9LECA</name>
<organism evidence="1 2">
    <name type="scientific">Stereocaulon virgatum</name>
    <dbReference type="NCBI Taxonomy" id="373712"/>
    <lineage>
        <taxon>Eukaryota</taxon>
        <taxon>Fungi</taxon>
        <taxon>Dikarya</taxon>
        <taxon>Ascomycota</taxon>
        <taxon>Pezizomycotina</taxon>
        <taxon>Lecanoromycetes</taxon>
        <taxon>OSLEUM clade</taxon>
        <taxon>Lecanoromycetidae</taxon>
        <taxon>Lecanorales</taxon>
        <taxon>Lecanorineae</taxon>
        <taxon>Stereocaulaceae</taxon>
        <taxon>Stereocaulon</taxon>
    </lineage>
</organism>
<comment type="caution">
    <text evidence="1">The sequence shown here is derived from an EMBL/GenBank/DDBJ whole genome shotgun (WGS) entry which is preliminary data.</text>
</comment>
<evidence type="ECO:0000313" key="2">
    <source>
        <dbReference type="Proteomes" id="UP001590950"/>
    </source>
</evidence>
<gene>
    <name evidence="1" type="ORF">N7G274_004544</name>
</gene>